<comment type="caution">
    <text evidence="2">The sequence shown here is derived from an EMBL/GenBank/DDBJ whole genome shotgun (WGS) entry which is preliminary data.</text>
</comment>
<keyword evidence="2" id="KW-0378">Hydrolase</keyword>
<dbReference type="OrthoDB" id="9797344at2"/>
<evidence type="ECO:0000313" key="3">
    <source>
        <dbReference type="Proteomes" id="UP000028653"/>
    </source>
</evidence>
<reference evidence="2 3" key="1">
    <citation type="submission" date="2014-05" db="EMBL/GenBank/DDBJ databases">
        <title>ATOL: Assembling a taxonomically balanced genome-scale reconstruction of the evolutionary history of the Enterobacteriaceae.</title>
        <authorList>
            <person name="Plunkett G.III."/>
            <person name="Neeno-Eckwall E.C."/>
            <person name="Glasner J.D."/>
            <person name="Perna N.T."/>
        </authorList>
    </citation>
    <scope>NUCLEOTIDE SEQUENCE [LARGE SCALE GENOMIC DNA]</scope>
    <source>
        <strain evidence="2 3">ATCC 33320</strain>
    </source>
</reference>
<protein>
    <submittedName>
        <fullName evidence="2">Metal-dependent phosphohydrolase</fullName>
        <ecNumber evidence="2">3.1.4.-</ecNumber>
    </submittedName>
</protein>
<proteinExistence type="predicted"/>
<dbReference type="CDD" id="cd00077">
    <property type="entry name" value="HDc"/>
    <property type="match status" value="1"/>
</dbReference>
<dbReference type="SMART" id="SM00471">
    <property type="entry name" value="HDc"/>
    <property type="match status" value="1"/>
</dbReference>
<dbReference type="PROSITE" id="PS51831">
    <property type="entry name" value="HD"/>
    <property type="match status" value="1"/>
</dbReference>
<organism evidence="2 3">
    <name type="scientific">Buttiauxella agrestis ATCC 33320</name>
    <dbReference type="NCBI Taxonomy" id="1006004"/>
    <lineage>
        <taxon>Bacteria</taxon>
        <taxon>Pseudomonadati</taxon>
        <taxon>Pseudomonadota</taxon>
        <taxon>Gammaproteobacteria</taxon>
        <taxon>Enterobacterales</taxon>
        <taxon>Enterobacteriaceae</taxon>
        <taxon>Buttiauxella</taxon>
    </lineage>
</organism>
<dbReference type="NCBIfam" id="NF007515">
    <property type="entry name" value="PRK10119.1"/>
    <property type="match status" value="1"/>
</dbReference>
<evidence type="ECO:0000313" key="2">
    <source>
        <dbReference type="EMBL" id="KFC81287.1"/>
    </source>
</evidence>
<dbReference type="SUPFAM" id="SSF109604">
    <property type="entry name" value="HD-domain/PDEase-like"/>
    <property type="match status" value="1"/>
</dbReference>
<dbReference type="InterPro" id="IPR006674">
    <property type="entry name" value="HD_domain"/>
</dbReference>
<dbReference type="Gene3D" id="1.10.3210.50">
    <property type="match status" value="1"/>
</dbReference>
<gene>
    <name evidence="2" type="primary">yedJ</name>
    <name evidence="2" type="ORF">GBAG_2482</name>
</gene>
<dbReference type="eggNOG" id="COG1418">
    <property type="taxonomic scope" value="Bacteria"/>
</dbReference>
<accession>A0A085GC42</accession>
<dbReference type="STRING" id="1006004.GBAG_2482"/>
<feature type="domain" description="HD" evidence="1">
    <location>
        <begin position="26"/>
        <end position="132"/>
    </location>
</feature>
<sequence>MPIAHWQARFEEYLQHNWLQDDKAHDVAHFRRVWKTSQQIMATTEADRLVVLTACYFHDIVNLPKNHPERHLASTQAAQETLRILDTTFPDFPHHLYDAVAHAVRAHSFSAGIAPQTLEAKIVQDADRLESLGAIGLARVFYTSGALGRPLFDSEDPLAIRRELDDATYALDHFQKKLLKLPETMQTEAGRELARYNADFLVSYMAKLCAELKGDYCGIEQEVMQQFSSQKHSS</sequence>
<evidence type="ECO:0000259" key="1">
    <source>
        <dbReference type="PROSITE" id="PS51831"/>
    </source>
</evidence>
<dbReference type="AlphaFoldDB" id="A0A085GC42"/>
<dbReference type="Pfam" id="PF01966">
    <property type="entry name" value="HD"/>
    <property type="match status" value="1"/>
</dbReference>
<dbReference type="EC" id="3.1.4.-" evidence="2"/>
<dbReference type="PANTHER" id="PTHR33594:SF1">
    <property type="entry name" value="HD_PDEASE DOMAIN-CONTAINING PROTEIN"/>
    <property type="match status" value="1"/>
</dbReference>
<name>A0A085GC42_9ENTR</name>
<dbReference type="Proteomes" id="UP000028653">
    <property type="component" value="Unassembled WGS sequence"/>
</dbReference>
<dbReference type="EMBL" id="JMPI01000031">
    <property type="protein sequence ID" value="KFC81287.1"/>
    <property type="molecule type" value="Genomic_DNA"/>
</dbReference>
<dbReference type="GO" id="GO:0016787">
    <property type="term" value="F:hydrolase activity"/>
    <property type="evidence" value="ECO:0007669"/>
    <property type="project" value="UniProtKB-KW"/>
</dbReference>
<dbReference type="InterPro" id="IPR003607">
    <property type="entry name" value="HD/PDEase_dom"/>
</dbReference>
<dbReference type="RefSeq" id="WP_034496381.1">
    <property type="nucleotide sequence ID" value="NZ_JMPI01000031.1"/>
</dbReference>
<keyword evidence="3" id="KW-1185">Reference proteome</keyword>
<dbReference type="PANTHER" id="PTHR33594">
    <property type="entry name" value="SUPERFAMILY HYDROLASE, PUTATIVE (AFU_ORTHOLOGUE AFUA_1G03035)-RELATED"/>
    <property type="match status" value="1"/>
</dbReference>